<dbReference type="SUPFAM" id="SSF55874">
    <property type="entry name" value="ATPase domain of HSP90 chaperone/DNA topoisomerase II/histidine kinase"/>
    <property type="match status" value="1"/>
</dbReference>
<keyword evidence="18" id="KW-1185">Reference proteome</keyword>
<dbReference type="Gene3D" id="3.30.565.10">
    <property type="entry name" value="Histidine kinase-like ATPase, C-terminal domain"/>
    <property type="match status" value="1"/>
</dbReference>
<evidence type="ECO:0000313" key="17">
    <source>
        <dbReference type="EMBL" id="ODP30481.1"/>
    </source>
</evidence>
<dbReference type="EC" id="2.7.13.3" evidence="3"/>
<keyword evidence="9 17" id="KW-0418">Kinase</keyword>
<dbReference type="Pfam" id="PF02518">
    <property type="entry name" value="HATPase_c"/>
    <property type="match status" value="1"/>
</dbReference>
<dbReference type="RefSeq" id="WP_069325686.1">
    <property type="nucleotide sequence ID" value="NZ_MDER01000002.1"/>
</dbReference>
<dbReference type="GO" id="GO:0005524">
    <property type="term" value="F:ATP binding"/>
    <property type="evidence" value="ECO:0007669"/>
    <property type="project" value="UniProtKB-KW"/>
</dbReference>
<feature type="domain" description="Histidine kinase" evidence="15">
    <location>
        <begin position="490"/>
        <end position="594"/>
    </location>
</feature>
<dbReference type="Pfam" id="PF02743">
    <property type="entry name" value="dCache_1"/>
    <property type="match status" value="1"/>
</dbReference>
<dbReference type="GO" id="GO:0000155">
    <property type="term" value="F:phosphorelay sensor kinase activity"/>
    <property type="evidence" value="ECO:0007669"/>
    <property type="project" value="InterPro"/>
</dbReference>
<keyword evidence="5" id="KW-0597">Phosphoprotein</keyword>
<feature type="domain" description="HAMP" evidence="16">
    <location>
        <begin position="328"/>
        <end position="380"/>
    </location>
</feature>
<dbReference type="SUPFAM" id="SSF158472">
    <property type="entry name" value="HAMP domain-like"/>
    <property type="match status" value="1"/>
</dbReference>
<comment type="subcellular location">
    <subcellularLocation>
        <location evidence="2">Cell membrane</location>
        <topology evidence="2">Multi-pass membrane protein</topology>
    </subcellularLocation>
</comment>
<dbReference type="PANTHER" id="PTHR42713">
    <property type="entry name" value="HISTIDINE KINASE-RELATED"/>
    <property type="match status" value="1"/>
</dbReference>
<evidence type="ECO:0000256" key="11">
    <source>
        <dbReference type="ARBA" id="ARBA00022989"/>
    </source>
</evidence>
<dbReference type="CDD" id="cd12912">
    <property type="entry name" value="PDC2_MCP_like"/>
    <property type="match status" value="1"/>
</dbReference>
<evidence type="ECO:0000256" key="6">
    <source>
        <dbReference type="ARBA" id="ARBA00022679"/>
    </source>
</evidence>
<dbReference type="Pfam" id="PF00672">
    <property type="entry name" value="HAMP"/>
    <property type="match status" value="1"/>
</dbReference>
<name>A0A1E3LA53_9BACL</name>
<dbReference type="SMART" id="SM00304">
    <property type="entry name" value="HAMP"/>
    <property type="match status" value="1"/>
</dbReference>
<dbReference type="PROSITE" id="PS50885">
    <property type="entry name" value="HAMP"/>
    <property type="match status" value="1"/>
</dbReference>
<proteinExistence type="predicted"/>
<sequence>MLRDLFRIFTTWKWKSLTTSLLVAFSGLILIVIAIISLNNYRLTVDAAEQNSQVYIQEIMRQVNTNIQSYIDNMENISLLALTNKDVTYYISSNSFISKSDSRPYEKRISDLFQNILYSRNDIASIMVFGYNGRTVSDRRITALNPNIDPKQQSWYIDAQKMNGKSIVSPPHIQNVIRGEYRWVISLSRELKSNDGITPEGIFVVDLNLSVIDEMCSQIYLGKKGYVFIVDGTGNIIYHPQQQLLYSSLATEEIPQVLSTSSGQSFTVDDTKGKRIYSVQDTGLGWKIVGVTYSDDLIANKSSIQHSILLYALLGIGISIVISLLLSLHLTKPIKRLQRDMKQVELGNFHIQTSLEEDNEINQLGQSFNVMVNEIKHLMDETVQNSEQKRKAELLLLHAQINPHFLYNTLDSIIWMAEQEKHEEVVDMTSALAKMFRASITRDQELVSIRVEIEHIRQYLFIQKMRYREQLDYVFDIPSHILHYKTVKILLQPFIENAIYHGIRSKTTPGIIYISAWQEDEQLIFEVRDNGLGMSAERLAEVTQGTVATNTQHGIGIGNVNERIQLYFGTTYGMTMTSVLGEGTIVTIRVPVIL</sequence>
<evidence type="ECO:0000256" key="1">
    <source>
        <dbReference type="ARBA" id="ARBA00000085"/>
    </source>
</evidence>
<organism evidence="17 18">
    <name type="scientific">Paenibacillus nuruki</name>
    <dbReference type="NCBI Taxonomy" id="1886670"/>
    <lineage>
        <taxon>Bacteria</taxon>
        <taxon>Bacillati</taxon>
        <taxon>Bacillota</taxon>
        <taxon>Bacilli</taxon>
        <taxon>Bacillales</taxon>
        <taxon>Paenibacillaceae</taxon>
        <taxon>Paenibacillus</taxon>
    </lineage>
</organism>
<dbReference type="PROSITE" id="PS50109">
    <property type="entry name" value="HIS_KIN"/>
    <property type="match status" value="1"/>
</dbReference>
<dbReference type="InterPro" id="IPR036890">
    <property type="entry name" value="HATPase_C_sf"/>
</dbReference>
<evidence type="ECO:0000256" key="4">
    <source>
        <dbReference type="ARBA" id="ARBA00022475"/>
    </source>
</evidence>
<dbReference type="CDD" id="cd18773">
    <property type="entry name" value="PDC1_HK_sensor"/>
    <property type="match status" value="1"/>
</dbReference>
<dbReference type="InterPro" id="IPR003660">
    <property type="entry name" value="HAMP_dom"/>
</dbReference>
<gene>
    <name evidence="17" type="ORF">PTI45_00202</name>
</gene>
<evidence type="ECO:0000256" key="5">
    <source>
        <dbReference type="ARBA" id="ARBA00022553"/>
    </source>
</evidence>
<keyword evidence="11 14" id="KW-1133">Transmembrane helix</keyword>
<dbReference type="STRING" id="1886670.PTI45_00202"/>
<comment type="caution">
    <text evidence="17">The sequence shown here is derived from an EMBL/GenBank/DDBJ whole genome shotgun (WGS) entry which is preliminary data.</text>
</comment>
<keyword evidence="12" id="KW-0902">Two-component regulatory system</keyword>
<dbReference type="InterPro" id="IPR005467">
    <property type="entry name" value="His_kinase_dom"/>
</dbReference>
<protein>
    <recommendedName>
        <fullName evidence="3">histidine kinase</fullName>
        <ecNumber evidence="3">2.7.13.3</ecNumber>
    </recommendedName>
</protein>
<dbReference type="InterPro" id="IPR003594">
    <property type="entry name" value="HATPase_dom"/>
</dbReference>
<dbReference type="Proteomes" id="UP000094578">
    <property type="component" value="Unassembled WGS sequence"/>
</dbReference>
<dbReference type="EMBL" id="MDER01000002">
    <property type="protein sequence ID" value="ODP30481.1"/>
    <property type="molecule type" value="Genomic_DNA"/>
</dbReference>
<evidence type="ECO:0000256" key="13">
    <source>
        <dbReference type="ARBA" id="ARBA00023136"/>
    </source>
</evidence>
<dbReference type="PRINTS" id="PR00344">
    <property type="entry name" value="BCTRLSENSOR"/>
</dbReference>
<dbReference type="InterPro" id="IPR033479">
    <property type="entry name" value="dCache_1"/>
</dbReference>
<evidence type="ECO:0000259" key="15">
    <source>
        <dbReference type="PROSITE" id="PS50109"/>
    </source>
</evidence>
<reference evidence="17 18" key="1">
    <citation type="submission" date="2016-08" db="EMBL/GenBank/DDBJ databases">
        <title>Genome sequencing of Paenibacillus sp. TI45-13ar, isolated from Korean traditional nuruk.</title>
        <authorList>
            <person name="Kim S.-J."/>
        </authorList>
    </citation>
    <scope>NUCLEOTIDE SEQUENCE [LARGE SCALE GENOMIC DNA]</scope>
    <source>
        <strain evidence="17 18">TI45-13ar</strain>
    </source>
</reference>
<keyword evidence="8" id="KW-0547">Nucleotide-binding</keyword>
<dbReference type="PATRIC" id="fig|1886670.3.peg.203"/>
<feature type="transmembrane region" description="Helical" evidence="14">
    <location>
        <begin position="308"/>
        <end position="331"/>
    </location>
</feature>
<dbReference type="Gene3D" id="3.30.450.20">
    <property type="entry name" value="PAS domain"/>
    <property type="match status" value="2"/>
</dbReference>
<evidence type="ECO:0000256" key="3">
    <source>
        <dbReference type="ARBA" id="ARBA00012438"/>
    </source>
</evidence>
<comment type="catalytic activity">
    <reaction evidence="1">
        <text>ATP + protein L-histidine = ADP + protein N-phospho-L-histidine.</text>
        <dbReference type="EC" id="2.7.13.3"/>
    </reaction>
</comment>
<accession>A0A1E3LA53</accession>
<keyword evidence="6 17" id="KW-0808">Transferase</keyword>
<dbReference type="SMART" id="SM00387">
    <property type="entry name" value="HATPase_c"/>
    <property type="match status" value="1"/>
</dbReference>
<evidence type="ECO:0000256" key="14">
    <source>
        <dbReference type="SAM" id="Phobius"/>
    </source>
</evidence>
<evidence type="ECO:0000256" key="10">
    <source>
        <dbReference type="ARBA" id="ARBA00022840"/>
    </source>
</evidence>
<dbReference type="AlphaFoldDB" id="A0A1E3LA53"/>
<evidence type="ECO:0000256" key="9">
    <source>
        <dbReference type="ARBA" id="ARBA00022777"/>
    </source>
</evidence>
<feature type="transmembrane region" description="Helical" evidence="14">
    <location>
        <begin position="21"/>
        <end position="41"/>
    </location>
</feature>
<dbReference type="InterPro" id="IPR004358">
    <property type="entry name" value="Sig_transdc_His_kin-like_C"/>
</dbReference>
<evidence type="ECO:0000256" key="12">
    <source>
        <dbReference type="ARBA" id="ARBA00023012"/>
    </source>
</evidence>
<dbReference type="CDD" id="cd06225">
    <property type="entry name" value="HAMP"/>
    <property type="match status" value="1"/>
</dbReference>
<dbReference type="Pfam" id="PF06580">
    <property type="entry name" value="His_kinase"/>
    <property type="match status" value="1"/>
</dbReference>
<dbReference type="PANTHER" id="PTHR42713:SF2">
    <property type="entry name" value="TWO-COMPONENT SENSOR KINASE YESM"/>
    <property type="match status" value="1"/>
</dbReference>
<keyword evidence="4" id="KW-1003">Cell membrane</keyword>
<evidence type="ECO:0000256" key="7">
    <source>
        <dbReference type="ARBA" id="ARBA00022692"/>
    </source>
</evidence>
<keyword evidence="7 14" id="KW-0812">Transmembrane</keyword>
<evidence type="ECO:0000259" key="16">
    <source>
        <dbReference type="PROSITE" id="PS50885"/>
    </source>
</evidence>
<dbReference type="InterPro" id="IPR010559">
    <property type="entry name" value="Sig_transdc_His_kin_internal"/>
</dbReference>
<keyword evidence="10" id="KW-0067">ATP-binding</keyword>
<evidence type="ECO:0000313" key="18">
    <source>
        <dbReference type="Proteomes" id="UP000094578"/>
    </source>
</evidence>
<keyword evidence="13 14" id="KW-0472">Membrane</keyword>
<evidence type="ECO:0000256" key="2">
    <source>
        <dbReference type="ARBA" id="ARBA00004651"/>
    </source>
</evidence>
<dbReference type="Gene3D" id="1.10.8.500">
    <property type="entry name" value="HAMP domain in histidine kinase"/>
    <property type="match status" value="1"/>
</dbReference>
<evidence type="ECO:0000256" key="8">
    <source>
        <dbReference type="ARBA" id="ARBA00022741"/>
    </source>
</evidence>
<dbReference type="InterPro" id="IPR051552">
    <property type="entry name" value="HptR"/>
</dbReference>
<dbReference type="GO" id="GO:0005886">
    <property type="term" value="C:plasma membrane"/>
    <property type="evidence" value="ECO:0007669"/>
    <property type="project" value="UniProtKB-SubCell"/>
</dbReference>